<accession>A0A330LJW9</accession>
<proteinExistence type="predicted"/>
<organism evidence="2 3">
    <name type="scientific">Moritella yayanosii</name>
    <dbReference type="NCBI Taxonomy" id="69539"/>
    <lineage>
        <taxon>Bacteria</taxon>
        <taxon>Pseudomonadati</taxon>
        <taxon>Pseudomonadota</taxon>
        <taxon>Gammaproteobacteria</taxon>
        <taxon>Alteromonadales</taxon>
        <taxon>Moritellaceae</taxon>
        <taxon>Moritella</taxon>
    </lineage>
</organism>
<gene>
    <name evidence="2" type="ORF">MORIYA_0515</name>
</gene>
<name>A0A330LJW9_9GAMM</name>
<evidence type="ECO:0000313" key="3">
    <source>
        <dbReference type="Proteomes" id="UP000250163"/>
    </source>
</evidence>
<dbReference type="AlphaFoldDB" id="A0A330LJW9"/>
<protein>
    <submittedName>
        <fullName evidence="2">Uncharacterized protein</fullName>
    </submittedName>
</protein>
<reference evidence="3" key="1">
    <citation type="submission" date="2018-05" db="EMBL/GenBank/DDBJ databases">
        <authorList>
            <person name="Cea G.-C."/>
            <person name="William W."/>
        </authorList>
    </citation>
    <scope>NUCLEOTIDE SEQUENCE [LARGE SCALE GENOMIC DNA]</scope>
    <source>
        <strain evidence="3">DB21MT 5</strain>
    </source>
</reference>
<evidence type="ECO:0000313" key="2">
    <source>
        <dbReference type="EMBL" id="SQD76993.1"/>
    </source>
</evidence>
<keyword evidence="3" id="KW-1185">Reference proteome</keyword>
<keyword evidence="1" id="KW-0812">Transmembrane</keyword>
<dbReference type="EMBL" id="LS483250">
    <property type="protein sequence ID" value="SQD76993.1"/>
    <property type="molecule type" value="Genomic_DNA"/>
</dbReference>
<evidence type="ECO:0000256" key="1">
    <source>
        <dbReference type="SAM" id="Phobius"/>
    </source>
</evidence>
<dbReference type="KEGG" id="mya:MORIYA_0515"/>
<dbReference type="Proteomes" id="UP000250163">
    <property type="component" value="Chromosome MORIYA"/>
</dbReference>
<keyword evidence="1" id="KW-1133">Transmembrane helix</keyword>
<keyword evidence="1" id="KW-0472">Membrane</keyword>
<feature type="transmembrane region" description="Helical" evidence="1">
    <location>
        <begin position="12"/>
        <end position="34"/>
    </location>
</feature>
<sequence>MPALAPAEKSNAIAILLIKSFILCSLLLTTELNITFNRVV</sequence>